<protein>
    <submittedName>
        <fullName evidence="2">DUF2752 domain-containing protein</fullName>
    </submittedName>
</protein>
<dbReference type="InterPro" id="IPR021215">
    <property type="entry name" value="DUF2752"/>
</dbReference>
<evidence type="ECO:0000313" key="3">
    <source>
        <dbReference type="Proteomes" id="UP001597545"/>
    </source>
</evidence>
<keyword evidence="3" id="KW-1185">Reference proteome</keyword>
<feature type="transmembrane region" description="Helical" evidence="1">
    <location>
        <begin position="6"/>
        <end position="26"/>
    </location>
</feature>
<feature type="transmembrane region" description="Helical" evidence="1">
    <location>
        <begin position="72"/>
        <end position="91"/>
    </location>
</feature>
<dbReference type="Proteomes" id="UP001597545">
    <property type="component" value="Unassembled WGS sequence"/>
</dbReference>
<reference evidence="3" key="1">
    <citation type="journal article" date="2019" name="Int. J. Syst. Evol. Microbiol.">
        <title>The Global Catalogue of Microorganisms (GCM) 10K type strain sequencing project: providing services to taxonomists for standard genome sequencing and annotation.</title>
        <authorList>
            <consortium name="The Broad Institute Genomics Platform"/>
            <consortium name="The Broad Institute Genome Sequencing Center for Infectious Disease"/>
            <person name="Wu L."/>
            <person name="Ma J."/>
        </authorList>
    </citation>
    <scope>NUCLEOTIDE SEQUENCE [LARGE SCALE GENOMIC DNA]</scope>
    <source>
        <strain evidence="3">KCTC 42662</strain>
    </source>
</reference>
<dbReference type="RefSeq" id="WP_380932317.1">
    <property type="nucleotide sequence ID" value="NZ_JBHUEG010000018.1"/>
</dbReference>
<organism evidence="2 3">
    <name type="scientific">Sphingobacterium suaedae</name>
    <dbReference type="NCBI Taxonomy" id="1686402"/>
    <lineage>
        <taxon>Bacteria</taxon>
        <taxon>Pseudomonadati</taxon>
        <taxon>Bacteroidota</taxon>
        <taxon>Sphingobacteriia</taxon>
        <taxon>Sphingobacteriales</taxon>
        <taxon>Sphingobacteriaceae</taxon>
        <taxon>Sphingobacterium</taxon>
    </lineage>
</organism>
<dbReference type="Pfam" id="PF10825">
    <property type="entry name" value="DUF2752"/>
    <property type="match status" value="1"/>
</dbReference>
<name>A0ABW5KLJ3_9SPHI</name>
<keyword evidence="1" id="KW-1133">Transmembrane helix</keyword>
<dbReference type="EMBL" id="JBHULR010000021">
    <property type="protein sequence ID" value="MFD2549839.1"/>
    <property type="molecule type" value="Genomic_DNA"/>
</dbReference>
<evidence type="ECO:0000256" key="1">
    <source>
        <dbReference type="SAM" id="Phobius"/>
    </source>
</evidence>
<keyword evidence="1" id="KW-0472">Membrane</keyword>
<feature type="transmembrane region" description="Helical" evidence="1">
    <location>
        <begin position="103"/>
        <end position="123"/>
    </location>
</feature>
<sequence>MQRRYWPWYLLGGMAMCGVVYIYYTFDPSAHGWFPRCPMKALTGLECPGCGSQRAIHALLHGDVRRAFQHNALLLPFIPYLAIGFAFRFIHEPSPQLLEWRKILFGEYAIKLVGLSILAYFILRNIS</sequence>
<accession>A0ABW5KLJ3</accession>
<proteinExistence type="predicted"/>
<comment type="caution">
    <text evidence="2">The sequence shown here is derived from an EMBL/GenBank/DDBJ whole genome shotgun (WGS) entry which is preliminary data.</text>
</comment>
<keyword evidence="1" id="KW-0812">Transmembrane</keyword>
<gene>
    <name evidence="2" type="ORF">ACFSR5_19500</name>
</gene>
<evidence type="ECO:0000313" key="2">
    <source>
        <dbReference type="EMBL" id="MFD2549839.1"/>
    </source>
</evidence>